<dbReference type="AlphaFoldDB" id="A0A1B8GWG8"/>
<reference evidence="2 3" key="1">
    <citation type="submission" date="2016-03" db="EMBL/GenBank/DDBJ databases">
        <title>Comparative genomics of Pseudogymnoascus destructans, the fungus causing white-nose syndrome of bats.</title>
        <authorList>
            <person name="Palmer J.M."/>
            <person name="Drees K.P."/>
            <person name="Foster J.T."/>
            <person name="Lindner D.L."/>
        </authorList>
    </citation>
    <scope>NUCLEOTIDE SEQUENCE [LARGE SCALE GENOMIC DNA]</scope>
    <source>
        <strain evidence="2 3">UAMH 10579</strain>
    </source>
</reference>
<protein>
    <submittedName>
        <fullName evidence="2">Uncharacterized protein</fullName>
    </submittedName>
</protein>
<dbReference type="Proteomes" id="UP000091956">
    <property type="component" value="Unassembled WGS sequence"/>
</dbReference>
<proteinExistence type="predicted"/>
<evidence type="ECO:0000256" key="1">
    <source>
        <dbReference type="SAM" id="MobiDB-lite"/>
    </source>
</evidence>
<feature type="region of interest" description="Disordered" evidence="1">
    <location>
        <begin position="123"/>
        <end position="151"/>
    </location>
</feature>
<sequence>MESQLNPIAYQPARHVVLQGLLVNIPKATRGQGIPSGYISSLEERLIETEIALFEALSFINTHFHQGGNTQFEPSQYHDAFTNHSTALSKQAKVEEWKRLPLTFEDQQKAWLQEKLHVASRTDYRNDSISESPGSQETEHPWPGSPPTLFARHNEEQLDPRRQSLAHSENAQGNQEVIQADYQPVMHDNESLQVGPNYTSPTLETPQRTPVVNAWTNRSSQQRTGEAREGDGRVYDSYLGEANLQFLDDQRHSPRSQTITEQVPMGLNVPSSLHDRQISVSSGLGRHSLEARKVSSKEWQRYF</sequence>
<dbReference type="OrthoDB" id="3862662at2759"/>
<keyword evidence="3" id="KW-1185">Reference proteome</keyword>
<organism evidence="2 3">
    <name type="scientific">Pseudogymnoascus verrucosus</name>
    <dbReference type="NCBI Taxonomy" id="342668"/>
    <lineage>
        <taxon>Eukaryota</taxon>
        <taxon>Fungi</taxon>
        <taxon>Dikarya</taxon>
        <taxon>Ascomycota</taxon>
        <taxon>Pezizomycotina</taxon>
        <taxon>Leotiomycetes</taxon>
        <taxon>Thelebolales</taxon>
        <taxon>Thelebolaceae</taxon>
        <taxon>Pseudogymnoascus</taxon>
    </lineage>
</organism>
<accession>A0A1B8GWG8</accession>
<gene>
    <name evidence="2" type="ORF">VE01_01725</name>
</gene>
<reference evidence="3" key="2">
    <citation type="journal article" date="2018" name="Nat. Commun.">
        <title>Extreme sensitivity to ultraviolet light in the fungal pathogen causing white-nose syndrome of bats.</title>
        <authorList>
            <person name="Palmer J.M."/>
            <person name="Drees K.P."/>
            <person name="Foster J.T."/>
            <person name="Lindner D.L."/>
        </authorList>
    </citation>
    <scope>NUCLEOTIDE SEQUENCE [LARGE SCALE GENOMIC DNA]</scope>
    <source>
        <strain evidence="3">UAMH 10579</strain>
    </source>
</reference>
<dbReference type="GeneID" id="28835111"/>
<name>A0A1B8GWG8_9PEZI</name>
<dbReference type="EMBL" id="KV460210">
    <property type="protein sequence ID" value="OBU00174.1"/>
    <property type="molecule type" value="Genomic_DNA"/>
</dbReference>
<dbReference type="RefSeq" id="XP_018133906.1">
    <property type="nucleotide sequence ID" value="XM_018271243.1"/>
</dbReference>
<evidence type="ECO:0000313" key="2">
    <source>
        <dbReference type="EMBL" id="OBU00174.1"/>
    </source>
</evidence>
<evidence type="ECO:0000313" key="3">
    <source>
        <dbReference type="Proteomes" id="UP000091956"/>
    </source>
</evidence>